<keyword evidence="1" id="KW-0472">Membrane</keyword>
<dbReference type="PANTHER" id="PTHR11236:SF9">
    <property type="entry name" value="ANTHRANILATE SYNTHASE COMPONENT 1"/>
    <property type="match status" value="1"/>
</dbReference>
<evidence type="ECO:0000256" key="1">
    <source>
        <dbReference type="SAM" id="Phobius"/>
    </source>
</evidence>
<dbReference type="Pfam" id="PF00425">
    <property type="entry name" value="Chorismate_bind"/>
    <property type="match status" value="1"/>
</dbReference>
<organism evidence="3 4">
    <name type="scientific">Leifsonia xyli subsp. xyli</name>
    <dbReference type="NCBI Taxonomy" id="59736"/>
    <lineage>
        <taxon>Bacteria</taxon>
        <taxon>Bacillati</taxon>
        <taxon>Actinomycetota</taxon>
        <taxon>Actinomycetes</taxon>
        <taxon>Micrococcales</taxon>
        <taxon>Microbacteriaceae</taxon>
        <taxon>Leifsonia</taxon>
    </lineage>
</organism>
<evidence type="ECO:0000259" key="2">
    <source>
        <dbReference type="Pfam" id="PF00425"/>
    </source>
</evidence>
<keyword evidence="1" id="KW-0812">Transmembrane</keyword>
<evidence type="ECO:0000313" key="4">
    <source>
        <dbReference type="Proteomes" id="UP000094426"/>
    </source>
</evidence>
<dbReference type="InterPro" id="IPR019999">
    <property type="entry name" value="Anth_synth_I-like"/>
</dbReference>
<feature type="domain" description="Chorismate-utilising enzyme C-terminal" evidence="2">
    <location>
        <begin position="3"/>
        <end position="91"/>
    </location>
</feature>
<dbReference type="InterPro" id="IPR015890">
    <property type="entry name" value="Chorismate_C"/>
</dbReference>
<sequence>MCTDVICATFPAGTMTGAPKIKAMEVIEQLEESRRGFYAGVFGLIGFGGFANLALSIRTVVAGSDGYTLRASAGIVIDSIPESEWNETLAKMGAPARATTGRDL</sequence>
<proteinExistence type="predicted"/>
<dbReference type="GO" id="GO:0000162">
    <property type="term" value="P:L-tryptophan biosynthetic process"/>
    <property type="evidence" value="ECO:0007669"/>
    <property type="project" value="TreeGrafter"/>
</dbReference>
<dbReference type="SUPFAM" id="SSF56322">
    <property type="entry name" value="ADC synthase"/>
    <property type="match status" value="1"/>
</dbReference>
<evidence type="ECO:0000313" key="3">
    <source>
        <dbReference type="EMBL" id="ODA90770.1"/>
    </source>
</evidence>
<reference evidence="3 4" key="1">
    <citation type="submission" date="2015-11" db="EMBL/GenBank/DDBJ databases">
        <authorList>
            <person name="Zhang Y."/>
            <person name="Guo Z."/>
        </authorList>
    </citation>
    <scope>NUCLEOTIDE SEQUENCE [LARGE SCALE GENOMIC DNA]</scope>
    <source>
        <strain evidence="4">gdw1</strain>
    </source>
</reference>
<dbReference type="AlphaFoldDB" id="A0A1E2SM21"/>
<protein>
    <recommendedName>
        <fullName evidence="2">Chorismate-utilising enzyme C-terminal domain-containing protein</fullName>
    </recommendedName>
</protein>
<dbReference type="Proteomes" id="UP000094426">
    <property type="component" value="Unassembled WGS sequence"/>
</dbReference>
<keyword evidence="1" id="KW-1133">Transmembrane helix</keyword>
<dbReference type="PANTHER" id="PTHR11236">
    <property type="entry name" value="AMINOBENZOATE/ANTHRANILATE SYNTHASE"/>
    <property type="match status" value="1"/>
</dbReference>
<comment type="caution">
    <text evidence="3">The sequence shown here is derived from an EMBL/GenBank/DDBJ whole genome shotgun (WGS) entry which is preliminary data.</text>
</comment>
<dbReference type="EMBL" id="LNZG01000006">
    <property type="protein sequence ID" value="ODA90770.1"/>
    <property type="molecule type" value="Genomic_DNA"/>
</dbReference>
<dbReference type="InterPro" id="IPR005801">
    <property type="entry name" value="ADC_synthase"/>
</dbReference>
<dbReference type="Gene3D" id="3.60.120.10">
    <property type="entry name" value="Anthranilate synthase"/>
    <property type="match status" value="1"/>
</dbReference>
<feature type="transmembrane region" description="Helical" evidence="1">
    <location>
        <begin position="36"/>
        <end position="55"/>
    </location>
</feature>
<gene>
    <name evidence="3" type="ORF">ATY41_08275</name>
</gene>
<name>A0A1E2SM21_LEIXY</name>
<accession>A0A1E2SM21</accession>